<keyword evidence="2" id="KW-1185">Reference proteome</keyword>
<name>A0A8J3HRQ8_9RICK</name>
<sequence length="233" mass="27039">MILVFSNCYANVAKNSCSDVIINLQNCLKYECSYFTDTKDYIKYTILGKDNNNLCKYIEQYNNNIMTCSYSEAGVQAQLKQLNNEHLDILENIQAKECFFSDQENNQPSKANSKLLEKTLKDQRKLKSIFFNEELVYQLNSAIDQFDKKDVDEDSLFASDRIQLNSILYLSSNTWKIWVNGKPFQNSKNLHALRVTPDFVQFTLLQSEDIPGITFTLYPSQTLNISDLYNEMK</sequence>
<dbReference type="Proteomes" id="UP000637906">
    <property type="component" value="Unassembled WGS sequence"/>
</dbReference>
<reference evidence="1 2" key="1">
    <citation type="journal article" date="2021" name="Microb. Ecol.">
        <title>Candidatus Mesenet longicola: Novel Endosymbionts of Brontispa longissima that Induce Cytoplasmic Incompatibility.</title>
        <authorList>
            <person name="Takano S."/>
            <person name="Gotoh Y."/>
            <person name="Hayashi T."/>
        </authorList>
    </citation>
    <scope>NUCLEOTIDE SEQUENCE [LARGE SCALE GENOMIC DNA]</scope>
    <source>
        <strain evidence="1">L5</strain>
    </source>
</reference>
<protein>
    <submittedName>
        <fullName evidence="1">Uncharacterized protein</fullName>
    </submittedName>
</protein>
<organism evidence="1 2">
    <name type="scientific">Candidatus Mesenet longicola</name>
    <dbReference type="NCBI Taxonomy" id="1892558"/>
    <lineage>
        <taxon>Bacteria</taxon>
        <taxon>Pseudomonadati</taxon>
        <taxon>Pseudomonadota</taxon>
        <taxon>Alphaproteobacteria</taxon>
        <taxon>Rickettsiales</taxon>
        <taxon>Anaplasmataceae</taxon>
        <taxon>Candidatus Mesenet</taxon>
    </lineage>
</organism>
<dbReference type="EMBL" id="BNGU01000002">
    <property type="protein sequence ID" value="GHM59093.1"/>
    <property type="molecule type" value="Genomic_DNA"/>
</dbReference>
<proteinExistence type="predicted"/>
<gene>
    <name evidence="1" type="ORF">sL5_00860</name>
</gene>
<dbReference type="AlphaFoldDB" id="A0A8J3HRQ8"/>
<evidence type="ECO:0000313" key="2">
    <source>
        <dbReference type="Proteomes" id="UP000637906"/>
    </source>
</evidence>
<comment type="caution">
    <text evidence="1">The sequence shown here is derived from an EMBL/GenBank/DDBJ whole genome shotgun (WGS) entry which is preliminary data.</text>
</comment>
<evidence type="ECO:0000313" key="1">
    <source>
        <dbReference type="EMBL" id="GHM59093.1"/>
    </source>
</evidence>
<accession>A0A8J3HRQ8</accession>